<evidence type="ECO:0000313" key="8">
    <source>
        <dbReference type="Proteomes" id="UP001449225"/>
    </source>
</evidence>
<dbReference type="Pfam" id="PF04390">
    <property type="entry name" value="LptE"/>
    <property type="match status" value="1"/>
</dbReference>
<comment type="similarity">
    <text evidence="6">Belongs to the LptE lipoprotein family.</text>
</comment>
<dbReference type="PANTHER" id="PTHR38098:SF1">
    <property type="entry name" value="LPS-ASSEMBLY LIPOPROTEIN LPTE"/>
    <property type="match status" value="1"/>
</dbReference>
<evidence type="ECO:0000256" key="1">
    <source>
        <dbReference type="ARBA" id="ARBA00022729"/>
    </source>
</evidence>
<evidence type="ECO:0000256" key="3">
    <source>
        <dbReference type="ARBA" id="ARBA00023139"/>
    </source>
</evidence>
<dbReference type="InterPro" id="IPR007485">
    <property type="entry name" value="LPS_assembly_LptE"/>
</dbReference>
<keyword evidence="5 6" id="KW-0449">Lipoprotein</keyword>
<keyword evidence="8" id="KW-1185">Reference proteome</keyword>
<name>A0ABU9TPT7_9GAMM</name>
<dbReference type="EMBL" id="JBBMRA010000003">
    <property type="protein sequence ID" value="MEM5535734.1"/>
    <property type="molecule type" value="Genomic_DNA"/>
</dbReference>
<proteinExistence type="inferred from homology"/>
<evidence type="ECO:0000256" key="2">
    <source>
        <dbReference type="ARBA" id="ARBA00023136"/>
    </source>
</evidence>
<evidence type="ECO:0000256" key="4">
    <source>
        <dbReference type="ARBA" id="ARBA00023237"/>
    </source>
</evidence>
<protein>
    <recommendedName>
        <fullName evidence="6">LPS-assembly lipoprotein LptE</fullName>
    </recommendedName>
</protein>
<sequence length="170" mass="19332">MIKQWKAGTGKLILIVTLFSLISACGFHLRGIQDVSEDKKLVILTPGNTDNQLLRSLRRNMKFNGITEAANANYQIRLSNFRYKRRAATISSSADVDEYEISVEVSMLILDRQGQPLTQNIKIQRDRIYTYDKDAAAASSEQEELLRGELYDSIAQTILRRYLASNNTQQ</sequence>
<keyword evidence="1 6" id="KW-0732">Signal</keyword>
<accession>A0ABU9TPT7</accession>
<keyword evidence="2 6" id="KW-0472">Membrane</keyword>
<dbReference type="Proteomes" id="UP001449225">
    <property type="component" value="Unassembled WGS sequence"/>
</dbReference>
<dbReference type="PROSITE" id="PS51257">
    <property type="entry name" value="PROKAR_LIPOPROTEIN"/>
    <property type="match status" value="1"/>
</dbReference>
<keyword evidence="4 6" id="KW-0998">Cell outer membrane</keyword>
<evidence type="ECO:0000313" key="7">
    <source>
        <dbReference type="EMBL" id="MEM5535734.1"/>
    </source>
</evidence>
<evidence type="ECO:0000256" key="5">
    <source>
        <dbReference type="ARBA" id="ARBA00023288"/>
    </source>
</evidence>
<dbReference type="HAMAP" id="MF_01186">
    <property type="entry name" value="LPS_assembly_LptE"/>
    <property type="match status" value="1"/>
</dbReference>
<gene>
    <name evidence="6 7" type="primary">lptE</name>
    <name evidence="7" type="ORF">WNY58_04935</name>
</gene>
<comment type="function">
    <text evidence="6">Together with LptD, is involved in the assembly of lipopolysaccharide (LPS) at the surface of the outer membrane. Required for the proper assembly of LptD. Binds LPS and may serve as the LPS recognition site at the outer membrane.</text>
</comment>
<dbReference type="Gene3D" id="3.30.160.150">
    <property type="entry name" value="Lipoprotein like domain"/>
    <property type="match status" value="1"/>
</dbReference>
<reference evidence="7 8" key="1">
    <citation type="submission" date="2024-03" db="EMBL/GenBank/DDBJ databases">
        <title>Community enrichment and isolation of bacterial strains for fucoidan degradation.</title>
        <authorList>
            <person name="Sichert A."/>
        </authorList>
    </citation>
    <scope>NUCLEOTIDE SEQUENCE [LARGE SCALE GENOMIC DNA]</scope>
    <source>
        <strain evidence="7 8">AS76</strain>
    </source>
</reference>
<organism evidence="7 8">
    <name type="scientific">Neptuniibacter pectenicola</name>
    <dbReference type="NCBI Taxonomy" id="1806669"/>
    <lineage>
        <taxon>Bacteria</taxon>
        <taxon>Pseudomonadati</taxon>
        <taxon>Pseudomonadota</taxon>
        <taxon>Gammaproteobacteria</taxon>
        <taxon>Oceanospirillales</taxon>
        <taxon>Oceanospirillaceae</taxon>
        <taxon>Neptuniibacter</taxon>
    </lineage>
</organism>
<comment type="subunit">
    <text evidence="6">Component of the lipopolysaccharide transport and assembly complex. Interacts with LptD.</text>
</comment>
<comment type="caution">
    <text evidence="7">The sequence shown here is derived from an EMBL/GenBank/DDBJ whole genome shotgun (WGS) entry which is preliminary data.</text>
</comment>
<dbReference type="PANTHER" id="PTHR38098">
    <property type="entry name" value="LPS-ASSEMBLY LIPOPROTEIN LPTE"/>
    <property type="match status" value="1"/>
</dbReference>
<dbReference type="RefSeq" id="WP_067986471.1">
    <property type="nucleotide sequence ID" value="NZ_JBBMRA010000003.1"/>
</dbReference>
<evidence type="ECO:0000256" key="6">
    <source>
        <dbReference type="HAMAP-Rule" id="MF_01186"/>
    </source>
</evidence>
<comment type="subcellular location">
    <subcellularLocation>
        <location evidence="6">Cell outer membrane</location>
        <topology evidence="6">Lipid-anchor</topology>
    </subcellularLocation>
</comment>
<keyword evidence="3 6" id="KW-0564">Palmitate</keyword>